<dbReference type="GO" id="GO:0070979">
    <property type="term" value="P:protein K11-linked ubiquitination"/>
    <property type="evidence" value="ECO:0007669"/>
    <property type="project" value="TreeGrafter"/>
</dbReference>
<dbReference type="GO" id="GO:0060090">
    <property type="term" value="F:molecular adaptor activity"/>
    <property type="evidence" value="ECO:0007669"/>
    <property type="project" value="TreeGrafter"/>
</dbReference>
<dbReference type="VEuPathDB" id="FungiDB:HGUI_00363"/>
<dbReference type="GO" id="GO:0031145">
    <property type="term" value="P:anaphase-promoting complex-dependent catabolic process"/>
    <property type="evidence" value="ECO:0007669"/>
    <property type="project" value="TreeGrafter"/>
</dbReference>
<dbReference type="OrthoDB" id="3973130at2759"/>
<evidence type="ECO:0000256" key="5">
    <source>
        <dbReference type="SAM" id="MobiDB-lite"/>
    </source>
</evidence>
<keyword evidence="7" id="KW-1185">Reference proteome</keyword>
<feature type="compositionally biased region" description="Acidic residues" evidence="5">
    <location>
        <begin position="1397"/>
        <end position="1430"/>
    </location>
</feature>
<dbReference type="Proteomes" id="UP000183365">
    <property type="component" value="Unassembled WGS sequence"/>
</dbReference>
<sequence length="1671" mass="191630">MNKLLHQLRSYSSFSISCGNTNEIIELHNTKKPNTTKSDLELIIDNFDFSQELPINLKKDSINHNEKLDINTIYWVFKDSLKESFKVMFPLSTFIGCEFVNFKDDCIYICIITKNRLFYKKVFNNDVFSKETPSIIETLTQFEKPKNVNYADITASLSTIHDAWCNSKQPLDPDLISSYIDIYDGDIGNDIFLNDPNKDYDFDFIEKVPSFQIRQYVAFDNFICILRDMRDSFEELDTSLFLISDPFGDYHSVQMNTEQHDYVIPMWIDGFVDSFKDDFYLTLLNTENKTTETYHLINKIVNVNEETQWCLKPLVEMPLNNNFSTYLKRASVLQTPLNNSDIAGLISASSIIVDISDKRLLIYYYTIKTENSCILKTFTHEVQDDGIVTFMCSSVHIFSKQILSIDYKYNIEGLVITFADSTIGYSLFFLHDNKLEIKNVVLNKYNSSQKLENCFSTMKLLKLFKCVNLQLNSRYLNIFGILIESILDKNEKMSSIDALFKLLKLNNCNNANTVDNEEIYDVIKLSLLHIKDTRMIFDTLFNILFWYHEELALDTSCSYFRKEIGMKLVKAYTECHTTLACDWKLIYLFGLYKEETNNLKISNNGSLINLTEAVNGTTTDISLSDKDDDLSRKSLMNICCLISLLLIKKGKTGSLVRDAGSNVSIKESLLILDFFEEISNLPHWFNSIIFSRIFKLMHAFMDVASNLLSDNRDETNKSNISMSLDDYYPLSLLQLFHSFSINNEKLLYEINSLNDFDRRKFFLRNDIEKTIKGLKRTTEDGASGTDLISGWVREHKLTSCARTFAYMQPILNNSLFDNKVSYSDREKVKTIAFLRHISKTIGWASLFYNGDNSSLPNNSKRFDIHKINFDIKCGFDEYQEIPCKEKDVEKIISLQFLHMAKFSSGIAKGLSLVKNMHDINDVTISKYRPAKLTPEYGGFMYGLGLNGYLTSWDATSIYYTVVSKFSPVNRGFFLGLGCSNVGSANGVMTKIMLIHLEAVLPRKNLDLNHHYTLQISALLSIGLLHTGKRDSTMAEMLLPLVFIKITVNERRTQNISFNVSAGIAVGLNQLYDVTRIADKNYNDDVDVFNCDILTLADKRNPLCYLSIVICMLLVNLRSKKEHVIKVLEIYMNKEGPLVTDLESKFYLRLFKNMVMWSNNIEGLMSSFNNLQEKSSRLDSLSFENVMLFYEFAADVLSFSIQNVGMCHIMVKKICVKILEDLATLNLDMNNYLKDVDMSYTMKICMKHFFVIRRTLLEALSLNFCSSGDEDITDLCNFYLSSEVDLSADFQNDYNPDGADLGESIFDPRIKYEYYQDGGNDHRRGKSRPLYYDMDRNYVDVDFMMSKLGKKNVTSRGSKGPSIRVSNPLLCKVDGSGGDSEESSEKISCSPIGHSEGHEEELDEESAHEESDREESDDEAYFDDNFSDDDNVGDKDSIKNKRDFIEKTSYLSDIYADSISASFSLGLLNLSTGRKMVDVSGEQENLAFLILAMLPLVNSFPFELQDMRYFLFMAVSGRNLVCVMNAENDEPMDDMRVELKVEYSDGQEVIKEAPFCIPKLHEVTRLSVVDDQTYYPLSITGEFLLENQSKNDCIKVYVKKIRSAPERTLFKAATSARGEDTSPMLDEVNCEFRKKLREGKDMDTNQEINLFVMTDTNPNFSIDLWDAKNFGV</sequence>
<keyword evidence="3" id="KW-0498">Mitosis</keyword>
<proteinExistence type="inferred from homology"/>
<evidence type="ECO:0000256" key="1">
    <source>
        <dbReference type="ARBA" id="ARBA00010547"/>
    </source>
</evidence>
<dbReference type="InterPro" id="IPR011989">
    <property type="entry name" value="ARM-like"/>
</dbReference>
<dbReference type="GO" id="GO:0007091">
    <property type="term" value="P:metaphase/anaphase transition of mitotic cell cycle"/>
    <property type="evidence" value="ECO:0007669"/>
    <property type="project" value="TreeGrafter"/>
</dbReference>
<name>A0A1L0AZM7_9ASCO</name>
<evidence type="ECO:0000313" key="6">
    <source>
        <dbReference type="EMBL" id="SGZ38163.1"/>
    </source>
</evidence>
<keyword evidence="4" id="KW-0131">Cell cycle</keyword>
<dbReference type="GO" id="GO:0051301">
    <property type="term" value="P:cell division"/>
    <property type="evidence" value="ECO:0007669"/>
    <property type="project" value="UniProtKB-KW"/>
</dbReference>
<dbReference type="PANTHER" id="PTHR12827">
    <property type="entry name" value="MEIOTIC CHECKPOINT REGULATOR TSG24 FAMILY MEMBER"/>
    <property type="match status" value="1"/>
</dbReference>
<feature type="region of interest" description="Disordered" evidence="5">
    <location>
        <begin position="1369"/>
        <end position="1433"/>
    </location>
</feature>
<evidence type="ECO:0000256" key="4">
    <source>
        <dbReference type="ARBA" id="ARBA00023306"/>
    </source>
</evidence>
<evidence type="ECO:0000256" key="2">
    <source>
        <dbReference type="ARBA" id="ARBA00022618"/>
    </source>
</evidence>
<protein>
    <submittedName>
        <fullName evidence="6">Uncharacterized protein</fullName>
    </submittedName>
</protein>
<reference evidence="7" key="1">
    <citation type="submission" date="2016-11" db="EMBL/GenBank/DDBJ databases">
        <authorList>
            <person name="Guldener U."/>
        </authorList>
    </citation>
    <scope>NUCLEOTIDE SEQUENCE [LARGE SCALE GENOMIC DNA]</scope>
</reference>
<keyword evidence="2" id="KW-0132">Cell division</keyword>
<dbReference type="InterPro" id="IPR024990">
    <property type="entry name" value="Apc1"/>
</dbReference>
<evidence type="ECO:0000313" key="7">
    <source>
        <dbReference type="Proteomes" id="UP000183365"/>
    </source>
</evidence>
<organism evidence="6 7">
    <name type="scientific">Hanseniaspora guilliermondii</name>
    <dbReference type="NCBI Taxonomy" id="56406"/>
    <lineage>
        <taxon>Eukaryota</taxon>
        <taxon>Fungi</taxon>
        <taxon>Dikarya</taxon>
        <taxon>Ascomycota</taxon>
        <taxon>Saccharomycotina</taxon>
        <taxon>Saccharomycetes</taxon>
        <taxon>Saccharomycodales</taxon>
        <taxon>Saccharomycodaceae</taxon>
        <taxon>Hanseniaspora</taxon>
    </lineage>
</organism>
<gene>
    <name evidence="6" type="ORF">HGUI_00363</name>
</gene>
<evidence type="ECO:0000256" key="3">
    <source>
        <dbReference type="ARBA" id="ARBA00022776"/>
    </source>
</evidence>
<accession>A0A1L0AZM7</accession>
<dbReference type="PANTHER" id="PTHR12827:SF3">
    <property type="entry name" value="ANAPHASE-PROMOTING COMPLEX SUBUNIT 1"/>
    <property type="match status" value="1"/>
</dbReference>
<dbReference type="Gene3D" id="1.25.10.10">
    <property type="entry name" value="Leucine-rich Repeat Variant"/>
    <property type="match status" value="1"/>
</dbReference>
<dbReference type="GO" id="GO:0005680">
    <property type="term" value="C:anaphase-promoting complex"/>
    <property type="evidence" value="ECO:0007669"/>
    <property type="project" value="InterPro"/>
</dbReference>
<comment type="similarity">
    <text evidence="1">Belongs to the APC1 family.</text>
</comment>
<dbReference type="EMBL" id="FQNF01000004">
    <property type="protein sequence ID" value="SGZ38163.1"/>
    <property type="molecule type" value="Genomic_DNA"/>
</dbReference>